<dbReference type="Pfam" id="PF00756">
    <property type="entry name" value="Esterase"/>
    <property type="match status" value="1"/>
</dbReference>
<dbReference type="SUPFAM" id="SSF53474">
    <property type="entry name" value="alpha/beta-Hydrolases"/>
    <property type="match status" value="1"/>
</dbReference>
<dbReference type="RefSeq" id="WP_169277839.1">
    <property type="nucleotide sequence ID" value="NZ_JABBCP010000007.1"/>
</dbReference>
<evidence type="ECO:0000313" key="1">
    <source>
        <dbReference type="EMBL" id="NMF56272.1"/>
    </source>
</evidence>
<accession>A0A7X9UDC5</accession>
<sequence length="283" mass="31586">MALVKVDFLSTSLMRTVTINAVVPADWASIDSLGYARSVPRDQQRPFKTLYLLHGVYGNYTDWVTRTRIQSLAEARNLAVIMPSGENGFYNDRADGARFGEFIGHELVEFTRKLFRLSCERKDTFIGGLSMGGYGAIVNALRHPETFSRVVALSSGLTLNLKQVLESTYDAPGILGNRGFYESVYGPLDKARGSQNDYDALAERVGASDGPRPSFYMACGEDDDLLEPNRAYRDKLIGEGFEVDYHEGPGAHNWKFWDTWIERSLDWLPLDGSDDPLSSGNVF</sequence>
<dbReference type="InterPro" id="IPR000801">
    <property type="entry name" value="Esterase-like"/>
</dbReference>
<dbReference type="AlphaFoldDB" id="A0A7X9UDC5"/>
<dbReference type="PANTHER" id="PTHR48098:SF1">
    <property type="entry name" value="DIACYLGLYCEROL ACYLTRANSFERASE_MYCOLYLTRANSFERASE AG85A"/>
    <property type="match status" value="1"/>
</dbReference>
<name>A0A7X9UDC5_9ACTN</name>
<dbReference type="Proteomes" id="UP000546970">
    <property type="component" value="Unassembled WGS sequence"/>
</dbReference>
<dbReference type="InterPro" id="IPR050583">
    <property type="entry name" value="Mycobacterial_A85_antigen"/>
</dbReference>
<dbReference type="EMBL" id="JABBCP010000007">
    <property type="protein sequence ID" value="NMF56272.1"/>
    <property type="molecule type" value="Genomic_DNA"/>
</dbReference>
<protein>
    <submittedName>
        <fullName evidence="1">Acetylesterase</fullName>
    </submittedName>
</protein>
<keyword evidence="2" id="KW-1185">Reference proteome</keyword>
<dbReference type="PANTHER" id="PTHR48098">
    <property type="entry name" value="ENTEROCHELIN ESTERASE-RELATED"/>
    <property type="match status" value="1"/>
</dbReference>
<evidence type="ECO:0000313" key="2">
    <source>
        <dbReference type="Proteomes" id="UP000546970"/>
    </source>
</evidence>
<proteinExistence type="predicted"/>
<reference evidence="1 2" key="1">
    <citation type="submission" date="2020-04" db="EMBL/GenBank/DDBJ databases">
        <title>Collinsella sp. KGMB02528 nov., an anaerobic actinobacterium isolated from human feces.</title>
        <authorList>
            <person name="Han K.-I."/>
            <person name="Eom M.K."/>
            <person name="Kim J.-S."/>
            <person name="Lee K.C."/>
            <person name="Suh M.K."/>
            <person name="Park S.-H."/>
            <person name="Lee J.H."/>
            <person name="Kang S.W."/>
            <person name="Park J.-E."/>
            <person name="Oh B.S."/>
            <person name="Yu S.Y."/>
            <person name="Choi S.-H."/>
            <person name="Lee D.H."/>
            <person name="Yoon H."/>
            <person name="Kim B.-Y."/>
            <person name="Lee J.H."/>
            <person name="Lee J.-S."/>
        </authorList>
    </citation>
    <scope>NUCLEOTIDE SEQUENCE [LARGE SCALE GENOMIC DNA]</scope>
    <source>
        <strain evidence="1 2">KGMB02528</strain>
    </source>
</reference>
<dbReference type="Gene3D" id="3.40.50.1820">
    <property type="entry name" value="alpha/beta hydrolase"/>
    <property type="match status" value="1"/>
</dbReference>
<dbReference type="InterPro" id="IPR029058">
    <property type="entry name" value="AB_hydrolase_fold"/>
</dbReference>
<organism evidence="1 2">
    <name type="scientific">Collinsella acetigenes</name>
    <dbReference type="NCBI Taxonomy" id="2713419"/>
    <lineage>
        <taxon>Bacteria</taxon>
        <taxon>Bacillati</taxon>
        <taxon>Actinomycetota</taxon>
        <taxon>Coriobacteriia</taxon>
        <taxon>Coriobacteriales</taxon>
        <taxon>Coriobacteriaceae</taxon>
        <taxon>Collinsella</taxon>
    </lineage>
</organism>
<comment type="caution">
    <text evidence="1">The sequence shown here is derived from an EMBL/GenBank/DDBJ whole genome shotgun (WGS) entry which is preliminary data.</text>
</comment>
<dbReference type="GO" id="GO:0016747">
    <property type="term" value="F:acyltransferase activity, transferring groups other than amino-acyl groups"/>
    <property type="evidence" value="ECO:0007669"/>
    <property type="project" value="TreeGrafter"/>
</dbReference>
<gene>
    <name evidence="1" type="ORF">HF320_08045</name>
</gene>